<dbReference type="EMBL" id="JASCZI010090875">
    <property type="protein sequence ID" value="MED6147374.1"/>
    <property type="molecule type" value="Genomic_DNA"/>
</dbReference>
<organism evidence="4 5">
    <name type="scientific">Stylosanthes scabra</name>
    <dbReference type="NCBI Taxonomy" id="79078"/>
    <lineage>
        <taxon>Eukaryota</taxon>
        <taxon>Viridiplantae</taxon>
        <taxon>Streptophyta</taxon>
        <taxon>Embryophyta</taxon>
        <taxon>Tracheophyta</taxon>
        <taxon>Spermatophyta</taxon>
        <taxon>Magnoliopsida</taxon>
        <taxon>eudicotyledons</taxon>
        <taxon>Gunneridae</taxon>
        <taxon>Pentapetalae</taxon>
        <taxon>rosids</taxon>
        <taxon>fabids</taxon>
        <taxon>Fabales</taxon>
        <taxon>Fabaceae</taxon>
        <taxon>Papilionoideae</taxon>
        <taxon>50 kb inversion clade</taxon>
        <taxon>dalbergioids sensu lato</taxon>
        <taxon>Dalbergieae</taxon>
        <taxon>Pterocarpus clade</taxon>
        <taxon>Stylosanthes</taxon>
    </lineage>
</organism>
<evidence type="ECO:0000313" key="5">
    <source>
        <dbReference type="Proteomes" id="UP001341840"/>
    </source>
</evidence>
<evidence type="ECO:0000256" key="1">
    <source>
        <dbReference type="PROSITE-ProRule" id="PRU00176"/>
    </source>
</evidence>
<dbReference type="Gene3D" id="3.30.70.330">
    <property type="match status" value="1"/>
</dbReference>
<feature type="region of interest" description="Disordered" evidence="2">
    <location>
        <begin position="343"/>
        <end position="394"/>
    </location>
</feature>
<keyword evidence="1" id="KW-0694">RNA-binding</keyword>
<name>A0ABU6TFV9_9FABA</name>
<proteinExistence type="predicted"/>
<sequence length="632" mass="70205">MRGGGGVRGRWRIERGKHGEASGYAGRSYKGESGGGCEQGVTKRELYKFFGKNGLIVDIFVSRKSRRNKQGTYAFVRFKEWKDALRARENTNGVLWQGNKLTVSSAKNRKGEVSQKHVLRRTQWDSTISKLRRRVVQKWIPVTMNTNNGKQDMNHKEGGTAGELRRKEIKAVWAEDQRLLLQRSLFGVCVKPIKFRKVMNALLDSWKGPGDIEVRDVGPYRCLVTFSDPEVCDLAMESELLQYVFDAVRHHWNTFWCLSRRVWIEIIDMPISLWCPENFENVAKEWGKVLKLDDRTEEPKSYTVGRILIDSFQWDHINEWVSIKIEDQMFEVHVREVRPEMYSMEAHPNRDPEESESVSMVSDDADGGNASSPVEDQEPQLPTHGEPIHDANDGQLHGSEAILNAKRRSGVGVNVDYDPVAKSILSCTTYAFKSGDESLFGSGNRTPISEAGPYAIRGPIRYRLDHNSSSSSCPYPPGFGPCSDGIHIHKTARALDSVEIVRDTPFSAMAGEGETSENVDELRIASPNGPPHKDNNLCAELSCIKETVPIVVACGEGRAAEKGSLVGDETVASVGAEGTGTESDESLYLINKDVGFLAWLEVEVAGLFGDDTEQIGVAAGGIGEERAIPTNS</sequence>
<dbReference type="Pfam" id="PF00076">
    <property type="entry name" value="RRM_1"/>
    <property type="match status" value="1"/>
</dbReference>
<dbReference type="Proteomes" id="UP001341840">
    <property type="component" value="Unassembled WGS sequence"/>
</dbReference>
<feature type="domain" description="RRM" evidence="3">
    <location>
        <begin position="35"/>
        <end position="108"/>
    </location>
</feature>
<evidence type="ECO:0000256" key="2">
    <source>
        <dbReference type="SAM" id="MobiDB-lite"/>
    </source>
</evidence>
<comment type="caution">
    <text evidence="4">The sequence shown here is derived from an EMBL/GenBank/DDBJ whole genome shotgun (WGS) entry which is preliminary data.</text>
</comment>
<keyword evidence="5" id="KW-1185">Reference proteome</keyword>
<dbReference type="PROSITE" id="PS50102">
    <property type="entry name" value="RRM"/>
    <property type="match status" value="1"/>
</dbReference>
<accession>A0ABU6TFV9</accession>
<protein>
    <recommendedName>
        <fullName evidence="3">RRM domain-containing protein</fullName>
    </recommendedName>
</protein>
<gene>
    <name evidence="4" type="ORF">PIB30_043515</name>
</gene>
<dbReference type="CDD" id="cd00590">
    <property type="entry name" value="RRM_SF"/>
    <property type="match status" value="1"/>
</dbReference>
<evidence type="ECO:0000259" key="3">
    <source>
        <dbReference type="PROSITE" id="PS50102"/>
    </source>
</evidence>
<dbReference type="InterPro" id="IPR035979">
    <property type="entry name" value="RBD_domain_sf"/>
</dbReference>
<dbReference type="InterPro" id="IPR000504">
    <property type="entry name" value="RRM_dom"/>
</dbReference>
<dbReference type="SMART" id="SM00360">
    <property type="entry name" value="RRM"/>
    <property type="match status" value="1"/>
</dbReference>
<reference evidence="4 5" key="1">
    <citation type="journal article" date="2023" name="Plants (Basel)">
        <title>Bridging the Gap: Combining Genomics and Transcriptomics Approaches to Understand Stylosanthes scabra, an Orphan Legume from the Brazilian Caatinga.</title>
        <authorList>
            <person name="Ferreira-Neto J.R.C."/>
            <person name="da Silva M.D."/>
            <person name="Binneck E."/>
            <person name="de Melo N.F."/>
            <person name="da Silva R.H."/>
            <person name="de Melo A.L.T.M."/>
            <person name="Pandolfi V."/>
            <person name="Bustamante F.O."/>
            <person name="Brasileiro-Vidal A.C."/>
            <person name="Benko-Iseppon A.M."/>
        </authorList>
    </citation>
    <scope>NUCLEOTIDE SEQUENCE [LARGE SCALE GENOMIC DNA]</scope>
    <source>
        <tissue evidence="4">Leaves</tissue>
    </source>
</reference>
<evidence type="ECO:0000313" key="4">
    <source>
        <dbReference type="EMBL" id="MED6147374.1"/>
    </source>
</evidence>
<dbReference type="InterPro" id="IPR012677">
    <property type="entry name" value="Nucleotide-bd_a/b_plait_sf"/>
</dbReference>
<dbReference type="SUPFAM" id="SSF54928">
    <property type="entry name" value="RNA-binding domain, RBD"/>
    <property type="match status" value="1"/>
</dbReference>